<evidence type="ECO:0000313" key="2">
    <source>
        <dbReference type="Proteomes" id="UP000521676"/>
    </source>
</evidence>
<dbReference type="EMBL" id="JACATZ010000001">
    <property type="protein sequence ID" value="NWJ46785.1"/>
    <property type="molecule type" value="Genomic_DNA"/>
</dbReference>
<dbReference type="InterPro" id="IPR010628">
    <property type="entry name" value="EutB"/>
</dbReference>
<dbReference type="Pfam" id="PF06751">
    <property type="entry name" value="EutB"/>
    <property type="match status" value="1"/>
</dbReference>
<accession>A0A8T7M3Y1</accession>
<sequence length="64" mass="7441">MPQQLYITINHDKIAFATVSHLTVGDFRNWLLAEERDSRAYSQTHYGGSSLRDNVRNQDQIRCC</sequence>
<dbReference type="Proteomes" id="UP000521676">
    <property type="component" value="Unassembled WGS sequence"/>
</dbReference>
<protein>
    <submittedName>
        <fullName evidence="1">Ethanolamine ammonia-lyase subunit EutB</fullName>
    </submittedName>
</protein>
<evidence type="ECO:0000313" key="1">
    <source>
        <dbReference type="EMBL" id="NWJ46785.1"/>
    </source>
</evidence>
<dbReference type="AlphaFoldDB" id="A0A8T7M3Y1"/>
<name>A0A8T7M3Y1_9CHLR</name>
<dbReference type="InterPro" id="IPR044939">
    <property type="entry name" value="EutB_dom_2_sf"/>
</dbReference>
<comment type="caution">
    <text evidence="1">The sequence shown here is derived from an EMBL/GenBank/DDBJ whole genome shotgun (WGS) entry which is preliminary data.</text>
</comment>
<gene>
    <name evidence="1" type="primary">eutB</name>
    <name evidence="1" type="ORF">HXX08_12975</name>
</gene>
<proteinExistence type="predicted"/>
<reference evidence="1 2" key="1">
    <citation type="submission" date="2020-06" db="EMBL/GenBank/DDBJ databases">
        <title>Anoxygenic phototrophic Chloroflexota member uses a Type I reaction center.</title>
        <authorList>
            <person name="Tsuji J.M."/>
            <person name="Shaw N.A."/>
            <person name="Nagashima S."/>
            <person name="Venkiteswaran J."/>
            <person name="Schiff S.L."/>
            <person name="Hanada S."/>
            <person name="Tank M."/>
            <person name="Neufeld J.D."/>
        </authorList>
    </citation>
    <scope>NUCLEOTIDE SEQUENCE [LARGE SCALE GENOMIC DNA]</scope>
    <source>
        <strain evidence="1">L227-S17</strain>
    </source>
</reference>
<dbReference type="Gene3D" id="1.10.220.70">
    <property type="entry name" value="lyase"/>
    <property type="match status" value="1"/>
</dbReference>
<organism evidence="1 2">
    <name type="scientific">Candidatus Chlorohelix allophototropha</name>
    <dbReference type="NCBI Taxonomy" id="3003348"/>
    <lineage>
        <taxon>Bacteria</taxon>
        <taxon>Bacillati</taxon>
        <taxon>Chloroflexota</taxon>
        <taxon>Chloroflexia</taxon>
        <taxon>Candidatus Chloroheliales</taxon>
        <taxon>Candidatus Chloroheliaceae</taxon>
        <taxon>Candidatus Chlorohelix</taxon>
    </lineage>
</organism>